<sequence length="95" mass="10042">MLITGIILAPAAMATPAVHDLADLQSVIDAAASSIGDPNNPNRGFGFNLLGGSGQMGTADLVNNITNSILRGKFQFDTNKVWSQICPPSFYLSQY</sequence>
<dbReference type="EMBL" id="NQIK02000001">
    <property type="protein sequence ID" value="KAF7578060.1"/>
    <property type="molecule type" value="Genomic_DNA"/>
</dbReference>
<dbReference type="Proteomes" id="UP000245464">
    <property type="component" value="Chromosome 1"/>
</dbReference>
<reference evidence="1" key="1">
    <citation type="journal article" date="2018" name="BMC Genomics">
        <title>Comparative genomics of the wheat fungal pathogen Pyrenophora tritici-repentis reveals chromosomal variations and genome plasticity.</title>
        <authorList>
            <person name="Moolhuijzen P."/>
            <person name="See P.T."/>
            <person name="Hane J.K."/>
            <person name="Shi G."/>
            <person name="Liu Z."/>
            <person name="Oliver R.P."/>
            <person name="Moffat C.S."/>
        </authorList>
    </citation>
    <scope>NUCLEOTIDE SEQUENCE [LARGE SCALE GENOMIC DNA]</scope>
    <source>
        <strain evidence="1">M4</strain>
    </source>
</reference>
<proteinExistence type="predicted"/>
<evidence type="ECO:0000313" key="2">
    <source>
        <dbReference type="Proteomes" id="UP000245464"/>
    </source>
</evidence>
<accession>A0A2W1EFD6</accession>
<dbReference type="GeneID" id="6338885"/>
<evidence type="ECO:0000313" key="1">
    <source>
        <dbReference type="EMBL" id="KAF7578060.1"/>
    </source>
</evidence>
<organism evidence="1 2">
    <name type="scientific">Pyrenophora tritici-repentis</name>
    <dbReference type="NCBI Taxonomy" id="45151"/>
    <lineage>
        <taxon>Eukaryota</taxon>
        <taxon>Fungi</taxon>
        <taxon>Dikarya</taxon>
        <taxon>Ascomycota</taxon>
        <taxon>Pezizomycotina</taxon>
        <taxon>Dothideomycetes</taxon>
        <taxon>Pleosporomycetidae</taxon>
        <taxon>Pleosporales</taxon>
        <taxon>Pleosporineae</taxon>
        <taxon>Pleosporaceae</taxon>
        <taxon>Pyrenophora</taxon>
    </lineage>
</organism>
<protein>
    <submittedName>
        <fullName evidence="1">Uncharacterized protein</fullName>
    </submittedName>
</protein>
<dbReference type="RefSeq" id="XP_001932122.2">
    <property type="nucleotide sequence ID" value="XM_001932087.2"/>
</dbReference>
<dbReference type="AlphaFoldDB" id="A0A2W1EFD6"/>
<dbReference type="KEGG" id="ptrr:6338885"/>
<name>A0A2W1EFD6_9PLEO</name>
<comment type="caution">
    <text evidence="1">The sequence shown here is derived from an EMBL/GenBank/DDBJ whole genome shotgun (WGS) entry which is preliminary data.</text>
</comment>
<gene>
    <name evidence="1" type="ORF">PtrM4_023000</name>
</gene>